<proteinExistence type="inferred from homology"/>
<reference evidence="2" key="2">
    <citation type="journal article" date="2018" name="Food Control">
        <title>Characterization of Lactococcus lactis isolates from herbs, fruits and vegetables for use as biopreservatives against Listeria monocytogenes in cheese.</title>
        <authorList>
            <person name="Ho V."/>
            <person name="Lo R."/>
            <person name="Bansal N."/>
            <person name="Turner M.S."/>
        </authorList>
    </citation>
    <scope>NUCLEOTIDE SEQUENCE</scope>
    <source>
        <strain evidence="2">537</strain>
    </source>
</reference>
<accession>A0AAP8JE09</accession>
<dbReference type="SUPFAM" id="SSF53271">
    <property type="entry name" value="PRTase-like"/>
    <property type="match status" value="1"/>
</dbReference>
<comment type="caution">
    <text evidence="2">The sequence shown here is derived from an EMBL/GenBank/DDBJ whole genome shotgun (WGS) entry which is preliminary data.</text>
</comment>
<dbReference type="Gene3D" id="3.40.50.2020">
    <property type="match status" value="1"/>
</dbReference>
<dbReference type="AlphaFoldDB" id="A0AAP8JE09"/>
<dbReference type="Proteomes" id="UP000225275">
    <property type="component" value="Unassembled WGS sequence"/>
</dbReference>
<evidence type="ECO:0000313" key="2">
    <source>
        <dbReference type="EMBL" id="PFG89354.1"/>
    </source>
</evidence>
<sequence length="216" mass="25410">MIKCLLCSRNIAQNFLFSELFLLKSPQNLLCSQCQKNFEKIPEAHCPRCCKPNVHEICTDCQNWEKRGYKIRHQAIFHYNQAMKDYFSLYKFVGDYRLYQIFEPYFKNISPKFSLVPIPISPKRLEERGFNQVTAFLSQENFIELLEKENSVKQSSLNRKERLESPNPFRLKKGLKVPTKVILIDDIYTTGTTLYHASQILKEAGVHEIRSFSLCR</sequence>
<dbReference type="EMBL" id="MTJS01000002">
    <property type="protein sequence ID" value="PFG89354.1"/>
    <property type="molecule type" value="Genomic_DNA"/>
</dbReference>
<dbReference type="InterPro" id="IPR029057">
    <property type="entry name" value="PRTase-like"/>
</dbReference>
<reference evidence="2" key="1">
    <citation type="submission" date="2017-01" db="EMBL/GenBank/DDBJ databases">
        <authorList>
            <person name="Lo R."/>
        </authorList>
    </citation>
    <scope>NUCLEOTIDE SEQUENCE</scope>
    <source>
        <strain evidence="2">537</strain>
    </source>
</reference>
<gene>
    <name evidence="2" type="ORF">BW154_07735</name>
</gene>
<dbReference type="RefSeq" id="WP_058205632.1">
    <property type="nucleotide sequence ID" value="NZ_CP042408.1"/>
</dbReference>
<dbReference type="InterPro" id="IPR000836">
    <property type="entry name" value="PRTase_dom"/>
</dbReference>
<comment type="similarity">
    <text evidence="1">Belongs to the ComF/GntX family.</text>
</comment>
<evidence type="ECO:0000256" key="1">
    <source>
        <dbReference type="ARBA" id="ARBA00008007"/>
    </source>
</evidence>
<name>A0AAP8JE09_9LACT</name>
<dbReference type="InterPro" id="IPR051910">
    <property type="entry name" value="ComF/GntX_DNA_util-trans"/>
</dbReference>
<evidence type="ECO:0000313" key="3">
    <source>
        <dbReference type="Proteomes" id="UP000225275"/>
    </source>
</evidence>
<dbReference type="CDD" id="cd06223">
    <property type="entry name" value="PRTases_typeI"/>
    <property type="match status" value="1"/>
</dbReference>
<dbReference type="PANTHER" id="PTHR47505">
    <property type="entry name" value="DNA UTILIZATION PROTEIN YHGH"/>
    <property type="match status" value="1"/>
</dbReference>
<protein>
    <submittedName>
        <fullName evidence="2">Amidophosphoribosyltransferase</fullName>
    </submittedName>
</protein>
<organism evidence="2 3">
    <name type="scientific">Lactococcus lactis</name>
    <dbReference type="NCBI Taxonomy" id="1358"/>
    <lineage>
        <taxon>Bacteria</taxon>
        <taxon>Bacillati</taxon>
        <taxon>Bacillota</taxon>
        <taxon>Bacilli</taxon>
        <taxon>Lactobacillales</taxon>
        <taxon>Streptococcaceae</taxon>
        <taxon>Lactococcus</taxon>
    </lineage>
</organism>
<dbReference type="PANTHER" id="PTHR47505:SF1">
    <property type="entry name" value="DNA UTILIZATION PROTEIN YHGH"/>
    <property type="match status" value="1"/>
</dbReference>